<keyword evidence="2 6" id="KW-0560">Oxidoreductase</keyword>
<feature type="domain" description="Aldehyde dehydrogenase" evidence="7">
    <location>
        <begin position="12"/>
        <end position="465"/>
    </location>
</feature>
<dbReference type="InterPro" id="IPR016160">
    <property type="entry name" value="Ald_DH_CS_CYS"/>
</dbReference>
<protein>
    <recommendedName>
        <fullName evidence="3">aldehyde dehydrogenase (NAD(+))</fullName>
        <ecNumber evidence="3">1.2.1.3</ecNumber>
    </recommendedName>
</protein>
<evidence type="ECO:0000259" key="7">
    <source>
        <dbReference type="Pfam" id="PF00171"/>
    </source>
</evidence>
<evidence type="ECO:0000313" key="9">
    <source>
        <dbReference type="Proteomes" id="UP000198995"/>
    </source>
</evidence>
<evidence type="ECO:0000256" key="2">
    <source>
        <dbReference type="ARBA" id="ARBA00023002"/>
    </source>
</evidence>
<dbReference type="FunFam" id="3.40.605.10:FF:000007">
    <property type="entry name" value="NAD/NADP-dependent betaine aldehyde dehydrogenase"/>
    <property type="match status" value="1"/>
</dbReference>
<dbReference type="Gene3D" id="3.40.309.10">
    <property type="entry name" value="Aldehyde Dehydrogenase, Chain A, domain 2"/>
    <property type="match status" value="1"/>
</dbReference>
<evidence type="ECO:0000256" key="3">
    <source>
        <dbReference type="ARBA" id="ARBA00024226"/>
    </source>
</evidence>
<dbReference type="PANTHER" id="PTHR42804">
    <property type="entry name" value="ALDEHYDE DEHYDROGENASE"/>
    <property type="match status" value="1"/>
</dbReference>
<accession>A0A1G6T0P8</accession>
<dbReference type="InterPro" id="IPR016163">
    <property type="entry name" value="Ald_DH_C"/>
</dbReference>
<dbReference type="Pfam" id="PF00171">
    <property type="entry name" value="Aldedh"/>
    <property type="match status" value="1"/>
</dbReference>
<feature type="active site" evidence="5">
    <location>
        <position position="244"/>
    </location>
</feature>
<dbReference type="EMBL" id="FNAF01000002">
    <property type="protein sequence ID" value="SDD22531.1"/>
    <property type="molecule type" value="Genomic_DNA"/>
</dbReference>
<gene>
    <name evidence="8" type="ORF">SAMN04489866_10216</name>
</gene>
<evidence type="ECO:0000256" key="1">
    <source>
        <dbReference type="ARBA" id="ARBA00009986"/>
    </source>
</evidence>
<dbReference type="Gene3D" id="3.40.605.10">
    <property type="entry name" value="Aldehyde Dehydrogenase, Chain A, domain 1"/>
    <property type="match status" value="1"/>
</dbReference>
<organism evidence="8 9">
    <name type="scientific">Peptococcus niger</name>
    <dbReference type="NCBI Taxonomy" id="2741"/>
    <lineage>
        <taxon>Bacteria</taxon>
        <taxon>Bacillati</taxon>
        <taxon>Bacillota</taxon>
        <taxon>Clostridia</taxon>
        <taxon>Eubacteriales</taxon>
        <taxon>Peptococcaceae</taxon>
        <taxon>Peptococcus</taxon>
    </lineage>
</organism>
<evidence type="ECO:0000256" key="6">
    <source>
        <dbReference type="RuleBase" id="RU003345"/>
    </source>
</evidence>
<dbReference type="PROSITE" id="PS00070">
    <property type="entry name" value="ALDEHYDE_DEHYDR_CYS"/>
    <property type="match status" value="1"/>
</dbReference>
<dbReference type="OrthoDB" id="9762913at2"/>
<dbReference type="InterPro" id="IPR029510">
    <property type="entry name" value="Ald_DH_CS_GLU"/>
</dbReference>
<name>A0A1G6T0P8_PEPNI</name>
<dbReference type="PROSITE" id="PS00687">
    <property type="entry name" value="ALDEHYDE_DEHYDR_GLU"/>
    <property type="match status" value="1"/>
</dbReference>
<dbReference type="InterPro" id="IPR015590">
    <property type="entry name" value="Aldehyde_DH_dom"/>
</dbReference>
<dbReference type="InterPro" id="IPR016162">
    <property type="entry name" value="Ald_DH_N"/>
</dbReference>
<evidence type="ECO:0000313" key="8">
    <source>
        <dbReference type="EMBL" id="SDD22531.1"/>
    </source>
</evidence>
<proteinExistence type="inferred from homology"/>
<keyword evidence="9" id="KW-1185">Reference proteome</keyword>
<dbReference type="Proteomes" id="UP000198995">
    <property type="component" value="Unassembled WGS sequence"/>
</dbReference>
<sequence>MDFNKLYINGQWQDGDSGRTIAVENPWTLETLAEVPRGNGTDVDRAVAAAKAAFPAWSAKTPQERADIIAAGLEKFKAYRDTLIDLEIDELGQPRAWTTKMHVDRNFNRIESFLTIARTYRTEETLDHGIVVREPIGVVALLTPWNYPLGQVVQKVTPALLAGNTAVLKPSQTTPLSAYYMVQAFADAGLPAGVLNLVTGAGGEVGDALTSHPDVRLVSFTGSTASGRQVGRDSLSTIKKIALELGGKSPLVVLPGADYADAVKIVAGSCFANSGQTCIAYTRLVVPEADKDKALAALKEEAKNWRAGDPRDPESTLGPIVNAKQYAKVCDHIAIALADGGQMVIGQVPDKKAEKRLVQPIVFTDLPAQAKAVREEIFGPVLVVQTYRDLEEAVKIANDTPYGLAAGVVGPEEAAVAVARRLDAGQVTVNFGARDIFAPFGGYKESGLGREGGVMGYEEYLEVKALFY</sequence>
<evidence type="ECO:0000256" key="5">
    <source>
        <dbReference type="PROSITE-ProRule" id="PRU10007"/>
    </source>
</evidence>
<comment type="catalytic activity">
    <reaction evidence="4">
        <text>an aldehyde + NAD(+) + H2O = a carboxylate + NADH + 2 H(+)</text>
        <dbReference type="Rhea" id="RHEA:16185"/>
        <dbReference type="ChEBI" id="CHEBI:15377"/>
        <dbReference type="ChEBI" id="CHEBI:15378"/>
        <dbReference type="ChEBI" id="CHEBI:17478"/>
        <dbReference type="ChEBI" id="CHEBI:29067"/>
        <dbReference type="ChEBI" id="CHEBI:57540"/>
        <dbReference type="ChEBI" id="CHEBI:57945"/>
        <dbReference type="EC" id="1.2.1.3"/>
    </reaction>
</comment>
<dbReference type="InterPro" id="IPR016161">
    <property type="entry name" value="Ald_DH/histidinol_DH"/>
</dbReference>
<dbReference type="AlphaFoldDB" id="A0A1G6T0P8"/>
<dbReference type="PANTHER" id="PTHR42804:SF1">
    <property type="entry name" value="ALDEHYDE DEHYDROGENASE-RELATED"/>
    <property type="match status" value="1"/>
</dbReference>
<dbReference type="GO" id="GO:0004029">
    <property type="term" value="F:aldehyde dehydrogenase (NAD+) activity"/>
    <property type="evidence" value="ECO:0007669"/>
    <property type="project" value="UniProtKB-EC"/>
</dbReference>
<comment type="similarity">
    <text evidence="1 6">Belongs to the aldehyde dehydrogenase family.</text>
</comment>
<dbReference type="EC" id="1.2.1.3" evidence="3"/>
<reference evidence="8 9" key="1">
    <citation type="submission" date="2016-10" db="EMBL/GenBank/DDBJ databases">
        <authorList>
            <person name="de Groot N.N."/>
        </authorList>
    </citation>
    <scope>NUCLEOTIDE SEQUENCE [LARGE SCALE GENOMIC DNA]</scope>
    <source>
        <strain evidence="8 9">DSM 20475</strain>
    </source>
</reference>
<dbReference type="SUPFAM" id="SSF53720">
    <property type="entry name" value="ALDH-like"/>
    <property type="match status" value="1"/>
</dbReference>
<dbReference type="RefSeq" id="WP_091791049.1">
    <property type="nucleotide sequence ID" value="NZ_FNAF01000002.1"/>
</dbReference>
<evidence type="ECO:0000256" key="4">
    <source>
        <dbReference type="ARBA" id="ARBA00049194"/>
    </source>
</evidence>
<dbReference type="STRING" id="2741.SAMN04489866_10216"/>